<dbReference type="Proteomes" id="UP000317243">
    <property type="component" value="Unassembled WGS sequence"/>
</dbReference>
<evidence type="ECO:0000256" key="2">
    <source>
        <dbReference type="ARBA" id="ARBA00023002"/>
    </source>
</evidence>
<dbReference type="GO" id="GO:0047936">
    <property type="term" value="F:glucose 1-dehydrogenase [NAD(P)+] activity"/>
    <property type="evidence" value="ECO:0007669"/>
    <property type="project" value="UniProtKB-EC"/>
</dbReference>
<dbReference type="Gene3D" id="3.40.50.720">
    <property type="entry name" value="NAD(P)-binding Rossmann-like Domain"/>
    <property type="match status" value="1"/>
</dbReference>
<accession>A0A5C5WAB4</accession>
<dbReference type="InterPro" id="IPR036291">
    <property type="entry name" value="NAD(P)-bd_dom_sf"/>
</dbReference>
<evidence type="ECO:0000313" key="4">
    <source>
        <dbReference type="Proteomes" id="UP000317243"/>
    </source>
</evidence>
<dbReference type="SUPFAM" id="SSF51735">
    <property type="entry name" value="NAD(P)-binding Rossmann-fold domains"/>
    <property type="match status" value="1"/>
</dbReference>
<name>A0A5C5WAB4_9PLAN</name>
<dbReference type="PROSITE" id="PS00061">
    <property type="entry name" value="ADH_SHORT"/>
    <property type="match status" value="1"/>
</dbReference>
<dbReference type="PANTHER" id="PTHR43639">
    <property type="entry name" value="OXIDOREDUCTASE, SHORT-CHAIN DEHYDROGENASE/REDUCTASE FAMILY (AFU_ORTHOLOGUE AFUA_5G02870)"/>
    <property type="match status" value="1"/>
</dbReference>
<comment type="caution">
    <text evidence="3">The sequence shown here is derived from an EMBL/GenBank/DDBJ whole genome shotgun (WGS) entry which is preliminary data.</text>
</comment>
<dbReference type="Pfam" id="PF13561">
    <property type="entry name" value="adh_short_C2"/>
    <property type="match status" value="1"/>
</dbReference>
<organism evidence="3 4">
    <name type="scientific">Thalassoglobus neptunius</name>
    <dbReference type="NCBI Taxonomy" id="1938619"/>
    <lineage>
        <taxon>Bacteria</taxon>
        <taxon>Pseudomonadati</taxon>
        <taxon>Planctomycetota</taxon>
        <taxon>Planctomycetia</taxon>
        <taxon>Planctomycetales</taxon>
        <taxon>Planctomycetaceae</taxon>
        <taxon>Thalassoglobus</taxon>
    </lineage>
</organism>
<dbReference type="InterPro" id="IPR020904">
    <property type="entry name" value="Sc_DH/Rdtase_CS"/>
</dbReference>
<evidence type="ECO:0000256" key="1">
    <source>
        <dbReference type="ARBA" id="ARBA00006484"/>
    </source>
</evidence>
<gene>
    <name evidence="3" type="ORF">KOR42_42670</name>
</gene>
<dbReference type="InterPro" id="IPR002347">
    <property type="entry name" value="SDR_fam"/>
</dbReference>
<dbReference type="AlphaFoldDB" id="A0A5C5WAB4"/>
<dbReference type="EC" id="1.1.1.47" evidence="3"/>
<keyword evidence="2 3" id="KW-0560">Oxidoreductase</keyword>
<dbReference type="CDD" id="cd05233">
    <property type="entry name" value="SDR_c"/>
    <property type="match status" value="1"/>
</dbReference>
<dbReference type="PRINTS" id="PR00081">
    <property type="entry name" value="GDHRDH"/>
</dbReference>
<proteinExistence type="inferred from homology"/>
<reference evidence="3 4" key="1">
    <citation type="submission" date="2019-02" db="EMBL/GenBank/DDBJ databases">
        <title>Deep-cultivation of Planctomycetes and their phenomic and genomic characterization uncovers novel biology.</title>
        <authorList>
            <person name="Wiegand S."/>
            <person name="Jogler M."/>
            <person name="Boedeker C."/>
            <person name="Pinto D."/>
            <person name="Vollmers J."/>
            <person name="Rivas-Marin E."/>
            <person name="Kohn T."/>
            <person name="Peeters S.H."/>
            <person name="Heuer A."/>
            <person name="Rast P."/>
            <person name="Oberbeckmann S."/>
            <person name="Bunk B."/>
            <person name="Jeske O."/>
            <person name="Meyerdierks A."/>
            <person name="Storesund J.E."/>
            <person name="Kallscheuer N."/>
            <person name="Luecker S."/>
            <person name="Lage O.M."/>
            <person name="Pohl T."/>
            <person name="Merkel B.J."/>
            <person name="Hornburger P."/>
            <person name="Mueller R.-W."/>
            <person name="Bruemmer F."/>
            <person name="Labrenz M."/>
            <person name="Spormann A.M."/>
            <person name="Op Den Camp H."/>
            <person name="Overmann J."/>
            <person name="Amann R."/>
            <person name="Jetten M.S.M."/>
            <person name="Mascher T."/>
            <person name="Medema M.H."/>
            <person name="Devos D.P."/>
            <person name="Kaster A.-K."/>
            <person name="Ovreas L."/>
            <person name="Rohde M."/>
            <person name="Galperin M.Y."/>
            <person name="Jogler C."/>
        </authorList>
    </citation>
    <scope>NUCLEOTIDE SEQUENCE [LARGE SCALE GENOMIC DNA]</scope>
    <source>
        <strain evidence="3 4">KOR42</strain>
    </source>
</reference>
<comment type="similarity">
    <text evidence="1">Belongs to the short-chain dehydrogenases/reductases (SDR) family.</text>
</comment>
<dbReference type="PANTHER" id="PTHR43639:SF1">
    <property type="entry name" value="SHORT-CHAIN DEHYDROGENASE_REDUCTASE FAMILY PROTEIN"/>
    <property type="match status" value="1"/>
</dbReference>
<keyword evidence="4" id="KW-1185">Reference proteome</keyword>
<dbReference type="FunFam" id="3.40.50.720:FF:000084">
    <property type="entry name" value="Short-chain dehydrogenase reductase"/>
    <property type="match status" value="1"/>
</dbReference>
<dbReference type="RefSeq" id="WP_146511646.1">
    <property type="nucleotide sequence ID" value="NZ_SIHI01000026.1"/>
</dbReference>
<dbReference type="OrthoDB" id="9804774at2"/>
<evidence type="ECO:0000313" key="3">
    <source>
        <dbReference type="EMBL" id="TWT46999.1"/>
    </source>
</evidence>
<sequence length="260" mass="28139">MDLSQQKILVTGASQGIGRGCALELARAGADVAINYRSSSDAAESLAEEIRGLGRECLVLQGDVAEQSAIENLIEEVVNQWGELNGFVSNAAYSDRELMVDADMEGFRRTIDVSMWGAFYGVRASALQMIRQGKGGAILVISSPHATIPIPTAMAYNMAKAAIDQMGRTAAIELAQHRIRVNIVHPGWIDTPGERKFFSEEQLESGAKNIPWGRLGQPEEVGKLAAFMMSSESDYMTGSTVVMDGGISLPWWSNRAEGKQ</sequence>
<protein>
    <submittedName>
        <fullName evidence="3">Glucose 1-dehydrogenase</fullName>
        <ecNumber evidence="3">1.1.1.47</ecNumber>
    </submittedName>
</protein>
<dbReference type="EMBL" id="SIHI01000026">
    <property type="protein sequence ID" value="TWT46999.1"/>
    <property type="molecule type" value="Genomic_DNA"/>
</dbReference>